<dbReference type="AlphaFoldDB" id="A0A5A7MCP6"/>
<dbReference type="PIRSF" id="PIRSF017082">
    <property type="entry name" value="YflP"/>
    <property type="match status" value="1"/>
</dbReference>
<sequence>MIKLLITAAFACLSVSHAPVYAQSIDSSRPITVIVNVPPGGSSDALARLTGNALGATLNKSVIVENVTGAGGLIGVQKFLRAAPDGNTLLFINQSLVILPHLHKKSAYSATKDVEPIGVVAKVPMVLSVSKQSGIKDLSALTAKMKSSPNTLNFGSGGPGTTAHFAEALFLKQAGVRAQMIQYRGTGPALSDLMAGNIDAVIDQTITMLPLHAGKRVTAIAVSGNERNSQAKEIPTFAEGGMPQFDLAIWNGLVAPKGTPKDVLKKLQSSLAEATSTADFQTKLRELGAQGLKSSEQGPAYFKQLINQDADRVEILAKDGAFVSEDGRN</sequence>
<dbReference type="RefSeq" id="WP_149355546.1">
    <property type="nucleotide sequence ID" value="NZ_BKBW01000004.1"/>
</dbReference>
<evidence type="ECO:0000313" key="3">
    <source>
        <dbReference type="EMBL" id="GEQ75310.1"/>
    </source>
</evidence>
<evidence type="ECO:0000256" key="2">
    <source>
        <dbReference type="SAM" id="SignalP"/>
    </source>
</evidence>
<feature type="signal peptide" evidence="2">
    <location>
        <begin position="1"/>
        <end position="22"/>
    </location>
</feature>
<keyword evidence="2" id="KW-0732">Signal</keyword>
<feature type="chain" id="PRO_5022936162" description="ABC transporter substrate-binding protein" evidence="2">
    <location>
        <begin position="23"/>
        <end position="329"/>
    </location>
</feature>
<gene>
    <name evidence="3" type="ORF">CTTA_2315</name>
</gene>
<dbReference type="Pfam" id="PF03401">
    <property type="entry name" value="TctC"/>
    <property type="match status" value="1"/>
</dbReference>
<name>A0A5A7MCP6_COMTE</name>
<dbReference type="Proteomes" id="UP000323105">
    <property type="component" value="Unassembled WGS sequence"/>
</dbReference>
<evidence type="ECO:0000313" key="4">
    <source>
        <dbReference type="Proteomes" id="UP000323105"/>
    </source>
</evidence>
<dbReference type="Gene3D" id="3.40.190.10">
    <property type="entry name" value="Periplasmic binding protein-like II"/>
    <property type="match status" value="1"/>
</dbReference>
<proteinExistence type="inferred from homology"/>
<evidence type="ECO:0008006" key="5">
    <source>
        <dbReference type="Google" id="ProtNLM"/>
    </source>
</evidence>
<protein>
    <recommendedName>
        <fullName evidence="5">ABC transporter substrate-binding protein</fullName>
    </recommendedName>
</protein>
<dbReference type="InterPro" id="IPR042100">
    <property type="entry name" value="Bug_dom1"/>
</dbReference>
<dbReference type="InterPro" id="IPR005064">
    <property type="entry name" value="BUG"/>
</dbReference>
<comment type="similarity">
    <text evidence="1">Belongs to the UPF0065 (bug) family.</text>
</comment>
<organism evidence="3 4">
    <name type="scientific">Comamonas testosteroni</name>
    <name type="common">Pseudomonas testosteroni</name>
    <dbReference type="NCBI Taxonomy" id="285"/>
    <lineage>
        <taxon>Bacteria</taxon>
        <taxon>Pseudomonadati</taxon>
        <taxon>Pseudomonadota</taxon>
        <taxon>Betaproteobacteria</taxon>
        <taxon>Burkholderiales</taxon>
        <taxon>Comamonadaceae</taxon>
        <taxon>Comamonas</taxon>
    </lineage>
</organism>
<accession>A0A5A7MCP6</accession>
<dbReference type="PANTHER" id="PTHR42928:SF5">
    <property type="entry name" value="BLR1237 PROTEIN"/>
    <property type="match status" value="1"/>
</dbReference>
<reference evidence="3 4" key="1">
    <citation type="journal article" date="2019" name="Microbiol. Resour. Announc.">
        <title>Draft Genome Sequence of Comamonas testosteroni TA441, a Bacterium That Has a Cryptic Phenol Degradation Gene Cluster.</title>
        <authorList>
            <person name="Arai H."/>
            <person name="Ishii M."/>
        </authorList>
    </citation>
    <scope>NUCLEOTIDE SEQUENCE [LARGE SCALE GENOMIC DNA]</scope>
    <source>
        <strain evidence="3 4">TA441</strain>
    </source>
</reference>
<evidence type="ECO:0000256" key="1">
    <source>
        <dbReference type="ARBA" id="ARBA00006987"/>
    </source>
</evidence>
<dbReference type="CDD" id="cd07012">
    <property type="entry name" value="PBP2_Bug_TTT"/>
    <property type="match status" value="1"/>
</dbReference>
<dbReference type="EMBL" id="BKBW01000004">
    <property type="protein sequence ID" value="GEQ75310.1"/>
    <property type="molecule type" value="Genomic_DNA"/>
</dbReference>
<dbReference type="PANTHER" id="PTHR42928">
    <property type="entry name" value="TRICARBOXYLATE-BINDING PROTEIN"/>
    <property type="match status" value="1"/>
</dbReference>
<dbReference type="SUPFAM" id="SSF53850">
    <property type="entry name" value="Periplasmic binding protein-like II"/>
    <property type="match status" value="1"/>
</dbReference>
<comment type="caution">
    <text evidence="3">The sequence shown here is derived from an EMBL/GenBank/DDBJ whole genome shotgun (WGS) entry which is preliminary data.</text>
</comment>
<dbReference type="Gene3D" id="3.40.190.150">
    <property type="entry name" value="Bordetella uptake gene, domain 1"/>
    <property type="match status" value="1"/>
</dbReference>